<protein>
    <submittedName>
        <fullName evidence="2">Uncharacterized protein</fullName>
    </submittedName>
</protein>
<evidence type="ECO:0000313" key="2">
    <source>
        <dbReference type="EMBL" id="KAK8866754.1"/>
    </source>
</evidence>
<feature type="compositionally biased region" description="Polar residues" evidence="1">
    <location>
        <begin position="262"/>
        <end position="272"/>
    </location>
</feature>
<dbReference type="Proteomes" id="UP001470230">
    <property type="component" value="Unassembled WGS sequence"/>
</dbReference>
<evidence type="ECO:0000313" key="3">
    <source>
        <dbReference type="Proteomes" id="UP001470230"/>
    </source>
</evidence>
<dbReference type="EMBL" id="JAPFFF010000015">
    <property type="protein sequence ID" value="KAK8866754.1"/>
    <property type="molecule type" value="Genomic_DNA"/>
</dbReference>
<accession>A0ABR2IQI5</accession>
<comment type="caution">
    <text evidence="2">The sequence shown here is derived from an EMBL/GenBank/DDBJ whole genome shotgun (WGS) entry which is preliminary data.</text>
</comment>
<name>A0ABR2IQI5_9EUKA</name>
<proteinExistence type="predicted"/>
<evidence type="ECO:0000256" key="1">
    <source>
        <dbReference type="SAM" id="MobiDB-lite"/>
    </source>
</evidence>
<organism evidence="2 3">
    <name type="scientific">Tritrichomonas musculus</name>
    <dbReference type="NCBI Taxonomy" id="1915356"/>
    <lineage>
        <taxon>Eukaryota</taxon>
        <taxon>Metamonada</taxon>
        <taxon>Parabasalia</taxon>
        <taxon>Tritrichomonadida</taxon>
        <taxon>Tritrichomonadidae</taxon>
        <taxon>Tritrichomonas</taxon>
    </lineage>
</organism>
<sequence>MDSKIETEDAQENIDFSDRFKKLEDTIKTQIEQVEEELNLLHSSPSSNSSEIPDQNSQNQQKNSNLQQLRHLQTYSSTTMLNELNRFSKVNLFSNYFNNNNNSNSNNNDANNSSDTDLFLNNDNNLTLPAKTSRVFRSNNFENQNISACWEQVLNFLHQGKDEEAIYALVRVVQRLVDEKASKRTQQEKASKSYVDSLYERVLGNVKGNLMQQVEDSYDDLENQVISITKQIGELKQFFQKELRDVTIQIAILKEDNDAVNDLNSTNGIKNTSRSSGRSSSRARSAFSVFSAKG</sequence>
<keyword evidence="3" id="KW-1185">Reference proteome</keyword>
<feature type="region of interest" description="Disordered" evidence="1">
    <location>
        <begin position="39"/>
        <end position="64"/>
    </location>
</feature>
<gene>
    <name evidence="2" type="ORF">M9Y10_009722</name>
</gene>
<feature type="compositionally biased region" description="Low complexity" evidence="1">
    <location>
        <begin position="40"/>
        <end position="64"/>
    </location>
</feature>
<feature type="compositionally biased region" description="Low complexity" evidence="1">
    <location>
        <begin position="273"/>
        <end position="294"/>
    </location>
</feature>
<reference evidence="2 3" key="1">
    <citation type="submission" date="2024-04" db="EMBL/GenBank/DDBJ databases">
        <title>Tritrichomonas musculus Genome.</title>
        <authorList>
            <person name="Alves-Ferreira E."/>
            <person name="Grigg M."/>
            <person name="Lorenzi H."/>
            <person name="Galac M."/>
        </authorList>
    </citation>
    <scope>NUCLEOTIDE SEQUENCE [LARGE SCALE GENOMIC DNA]</scope>
    <source>
        <strain evidence="2 3">EAF2021</strain>
    </source>
</reference>
<feature type="region of interest" description="Disordered" evidence="1">
    <location>
        <begin position="262"/>
        <end position="294"/>
    </location>
</feature>